<dbReference type="InterPro" id="IPR039146">
    <property type="entry name" value="GPANK1"/>
</dbReference>
<dbReference type="PROSITE" id="PS50088">
    <property type="entry name" value="ANK_REPEAT"/>
    <property type="match status" value="1"/>
</dbReference>
<feature type="region of interest" description="Disordered" evidence="2">
    <location>
        <begin position="377"/>
        <end position="402"/>
    </location>
</feature>
<dbReference type="Gene3D" id="1.25.40.20">
    <property type="entry name" value="Ankyrin repeat-containing domain"/>
    <property type="match status" value="1"/>
</dbReference>
<evidence type="ECO:0000256" key="2">
    <source>
        <dbReference type="SAM" id="MobiDB-lite"/>
    </source>
</evidence>
<feature type="domain" description="G-patch" evidence="3">
    <location>
        <begin position="343"/>
        <end position="389"/>
    </location>
</feature>
<dbReference type="SMART" id="SM00248">
    <property type="entry name" value="ANK"/>
    <property type="match status" value="3"/>
</dbReference>
<accession>A0A8D8YRB6</accession>
<dbReference type="GO" id="GO:0003676">
    <property type="term" value="F:nucleic acid binding"/>
    <property type="evidence" value="ECO:0007669"/>
    <property type="project" value="InterPro"/>
</dbReference>
<dbReference type="SMART" id="SM00443">
    <property type="entry name" value="G_patch"/>
    <property type="match status" value="1"/>
</dbReference>
<name>A0A8D8YRB6_9HEMI</name>
<feature type="region of interest" description="Disordered" evidence="2">
    <location>
        <begin position="242"/>
        <end position="271"/>
    </location>
</feature>
<dbReference type="EMBL" id="HBUF01388876">
    <property type="protein sequence ID" value="CAG6733116.1"/>
    <property type="molecule type" value="Transcribed_RNA"/>
</dbReference>
<dbReference type="PANTHER" id="PTHR20923:SF1">
    <property type="entry name" value="G PATCH DOMAIN AND ANKYRIN REPEAT-CONTAINING PROTEIN 1"/>
    <property type="match status" value="1"/>
</dbReference>
<evidence type="ECO:0000259" key="3">
    <source>
        <dbReference type="PROSITE" id="PS50174"/>
    </source>
</evidence>
<organism evidence="4">
    <name type="scientific">Cacopsylla melanoneura</name>
    <dbReference type="NCBI Taxonomy" id="428564"/>
    <lineage>
        <taxon>Eukaryota</taxon>
        <taxon>Metazoa</taxon>
        <taxon>Ecdysozoa</taxon>
        <taxon>Arthropoda</taxon>
        <taxon>Hexapoda</taxon>
        <taxon>Insecta</taxon>
        <taxon>Pterygota</taxon>
        <taxon>Neoptera</taxon>
        <taxon>Paraneoptera</taxon>
        <taxon>Hemiptera</taxon>
        <taxon>Sternorrhyncha</taxon>
        <taxon>Psylloidea</taxon>
        <taxon>Psyllidae</taxon>
        <taxon>Psyllinae</taxon>
        <taxon>Cacopsylla</taxon>
    </lineage>
</organism>
<dbReference type="PROSITE" id="PS50297">
    <property type="entry name" value="ANK_REP_REGION"/>
    <property type="match status" value="1"/>
</dbReference>
<proteinExistence type="predicted"/>
<feature type="compositionally biased region" description="Low complexity" evidence="2">
    <location>
        <begin position="249"/>
        <end position="267"/>
    </location>
</feature>
<dbReference type="Pfam" id="PF12796">
    <property type="entry name" value="Ank_2"/>
    <property type="match status" value="1"/>
</dbReference>
<reference evidence="4" key="1">
    <citation type="submission" date="2021-05" db="EMBL/GenBank/DDBJ databases">
        <authorList>
            <person name="Alioto T."/>
            <person name="Alioto T."/>
            <person name="Gomez Garrido J."/>
        </authorList>
    </citation>
    <scope>NUCLEOTIDE SEQUENCE</scope>
</reference>
<dbReference type="AlphaFoldDB" id="A0A8D8YRB6"/>
<sequence>MDEDKINPYLKYFVKESQPTSYEHLHSKDNNSRQDYEEVLVTTESKALYRAKHRMRKRKMDQKRKINAIKKNETNAENSEKRNILDVNNNILFKAITHENVEYIEQILRDHEIDVNMKDKCMWTPLMCACHRGDVAIVELLLNKGASIHVKDMAGNGPLSIATKCNHANVFELLQKQMSEQYGHRSKSQNPINEIPKTLKFSEKEHNSVVSRAVIDYNEREPVLLVNHFNNSIPKKNLQKESVESKIVHSQPSSSSCSKESTSHCQSDTIQNNSEEHEVICIDSSDSDDEHININCDLCDMEISETNYKEHLLSTIHQFYKQLKAMETNEGKLVKPVNYGIPEENIGFQLLLKSGWTKQSGLGKSKSGIRAPIKTKMKNDRKGIGKKKKNESGELHGTLPELNMKFNPRLRKEIEKKKELMYRNELN</sequence>
<feature type="repeat" description="ANK" evidence="1">
    <location>
        <begin position="124"/>
        <end position="153"/>
    </location>
</feature>
<dbReference type="EMBL" id="HBUF01388878">
    <property type="protein sequence ID" value="CAG6733119.1"/>
    <property type="molecule type" value="Transcribed_RNA"/>
</dbReference>
<dbReference type="Pfam" id="PF01585">
    <property type="entry name" value="G-patch"/>
    <property type="match status" value="1"/>
</dbReference>
<dbReference type="PROSITE" id="PS50174">
    <property type="entry name" value="G_PATCH"/>
    <property type="match status" value="1"/>
</dbReference>
<dbReference type="InterPro" id="IPR036770">
    <property type="entry name" value="Ankyrin_rpt-contain_sf"/>
</dbReference>
<evidence type="ECO:0000256" key="1">
    <source>
        <dbReference type="PROSITE-ProRule" id="PRU00023"/>
    </source>
</evidence>
<protein>
    <submittedName>
        <fullName evidence="4">G patch domain and ankyrin repeat-containing protein 1 homolog</fullName>
    </submittedName>
</protein>
<dbReference type="InterPro" id="IPR000467">
    <property type="entry name" value="G_patch_dom"/>
</dbReference>
<dbReference type="InterPro" id="IPR002110">
    <property type="entry name" value="Ankyrin_rpt"/>
</dbReference>
<dbReference type="SUPFAM" id="SSF48403">
    <property type="entry name" value="Ankyrin repeat"/>
    <property type="match status" value="1"/>
</dbReference>
<keyword evidence="1" id="KW-0040">ANK repeat</keyword>
<evidence type="ECO:0000313" key="4">
    <source>
        <dbReference type="EMBL" id="CAG6733116.1"/>
    </source>
</evidence>
<dbReference type="PANTHER" id="PTHR20923">
    <property type="entry name" value="BAT4 PROTEIN-RELATED"/>
    <property type="match status" value="1"/>
</dbReference>